<proteinExistence type="predicted"/>
<organism evidence="2 3">
    <name type="scientific">Prunus dulcis</name>
    <name type="common">Almond</name>
    <name type="synonym">Amygdalus dulcis</name>
    <dbReference type="NCBI Taxonomy" id="3755"/>
    <lineage>
        <taxon>Eukaryota</taxon>
        <taxon>Viridiplantae</taxon>
        <taxon>Streptophyta</taxon>
        <taxon>Embryophyta</taxon>
        <taxon>Tracheophyta</taxon>
        <taxon>Spermatophyta</taxon>
        <taxon>Magnoliopsida</taxon>
        <taxon>eudicotyledons</taxon>
        <taxon>Gunneridae</taxon>
        <taxon>Pentapetalae</taxon>
        <taxon>rosids</taxon>
        <taxon>fabids</taxon>
        <taxon>Rosales</taxon>
        <taxon>Rosaceae</taxon>
        <taxon>Amygdaloideae</taxon>
        <taxon>Amygdaleae</taxon>
        <taxon>Prunus</taxon>
    </lineage>
</organism>
<protein>
    <recommendedName>
        <fullName evidence="1">Retrovirus-related Pol polyprotein from transposon TNT 1-94-like beta-barrel domain-containing protein</fullName>
    </recommendedName>
</protein>
<reference evidence="2 3" key="1">
    <citation type="journal article" date="2022" name="G3 (Bethesda)">
        <title>Whole-genome sequence and methylome profiling of the almond [Prunus dulcis (Mill.) D.A. Webb] cultivar 'Nonpareil'.</title>
        <authorList>
            <person name="D'Amico-Willman K.M."/>
            <person name="Ouma W.Z."/>
            <person name="Meulia T."/>
            <person name="Sideli G.M."/>
            <person name="Gradziel T.M."/>
            <person name="Fresnedo-Ramirez J."/>
        </authorList>
    </citation>
    <scope>NUCLEOTIDE SEQUENCE [LARGE SCALE GENOMIC DNA]</scope>
    <source>
        <strain evidence="2">Clone GOH B32 T37-40</strain>
    </source>
</reference>
<sequence length="167" mass="18335">MPYYDANGIILTSFPFACGQSEDVTKANKVLNKAMELNDGNYVMLRNFCDVGSTAILSHLEDSKKPAVNHVEQTILALAFIATTKGSAFNTLSQKHTWIIDSSATDHMTLEPRQLITHKSSMQSVVSNSNGILSPMVGDNSISLSNFIHLDYVLIVPSFDHNLLYVA</sequence>
<evidence type="ECO:0000259" key="1">
    <source>
        <dbReference type="Pfam" id="PF22936"/>
    </source>
</evidence>
<keyword evidence="3" id="KW-1185">Reference proteome</keyword>
<dbReference type="Pfam" id="PF22936">
    <property type="entry name" value="Pol_BBD"/>
    <property type="match status" value="1"/>
</dbReference>
<comment type="caution">
    <text evidence="2">The sequence shown here is derived from an EMBL/GenBank/DDBJ whole genome shotgun (WGS) entry which is preliminary data.</text>
</comment>
<feature type="domain" description="Retrovirus-related Pol polyprotein from transposon TNT 1-94-like beta-barrel" evidence="1">
    <location>
        <begin position="98"/>
        <end position="166"/>
    </location>
</feature>
<evidence type="ECO:0000313" key="3">
    <source>
        <dbReference type="Proteomes" id="UP001054821"/>
    </source>
</evidence>
<accession>A0AAD4USN6</accession>
<evidence type="ECO:0000313" key="2">
    <source>
        <dbReference type="EMBL" id="KAI5311389.1"/>
    </source>
</evidence>
<dbReference type="EMBL" id="JAJFAZ020000014">
    <property type="protein sequence ID" value="KAI5311389.1"/>
    <property type="molecule type" value="Genomic_DNA"/>
</dbReference>
<name>A0AAD4USN6_PRUDU</name>
<dbReference type="AlphaFoldDB" id="A0AAD4USN6"/>
<dbReference type="Proteomes" id="UP001054821">
    <property type="component" value="Unassembled WGS sequence"/>
</dbReference>
<gene>
    <name evidence="2" type="ORF">L3X38_000325</name>
</gene>
<dbReference type="InterPro" id="IPR054722">
    <property type="entry name" value="PolX-like_BBD"/>
</dbReference>